<dbReference type="eggNOG" id="ENOG502T83Y">
    <property type="taxonomic scope" value="Eukaryota"/>
</dbReference>
<dbReference type="HOGENOM" id="CLU_1434557_0_0_1"/>
<dbReference type="GeneID" id="20365492"/>
<protein>
    <submittedName>
        <fullName evidence="2">Uncharacterized protein</fullName>
    </submittedName>
</protein>
<feature type="region of interest" description="Disordered" evidence="1">
    <location>
        <begin position="60"/>
        <end position="79"/>
    </location>
</feature>
<gene>
    <name evidence="2" type="ORF">FPSE_06874</name>
</gene>
<organism evidence="2 3">
    <name type="scientific">Fusarium pseudograminearum (strain CS3096)</name>
    <name type="common">Wheat and barley crown-rot fungus</name>
    <dbReference type="NCBI Taxonomy" id="1028729"/>
    <lineage>
        <taxon>Eukaryota</taxon>
        <taxon>Fungi</taxon>
        <taxon>Dikarya</taxon>
        <taxon>Ascomycota</taxon>
        <taxon>Pezizomycotina</taxon>
        <taxon>Sordariomycetes</taxon>
        <taxon>Hypocreomycetidae</taxon>
        <taxon>Hypocreales</taxon>
        <taxon>Nectriaceae</taxon>
        <taxon>Fusarium</taxon>
    </lineage>
</organism>
<feature type="compositionally biased region" description="Polar residues" evidence="1">
    <location>
        <begin position="19"/>
        <end position="43"/>
    </location>
</feature>
<feature type="region of interest" description="Disordered" evidence="1">
    <location>
        <begin position="117"/>
        <end position="137"/>
    </location>
</feature>
<dbReference type="RefSeq" id="XP_009258267.1">
    <property type="nucleotide sequence ID" value="XM_009259992.1"/>
</dbReference>
<dbReference type="OrthoDB" id="5085999at2759"/>
<evidence type="ECO:0000313" key="3">
    <source>
        <dbReference type="Proteomes" id="UP000007978"/>
    </source>
</evidence>
<name>K3VII5_FUSPC</name>
<dbReference type="Proteomes" id="UP000007978">
    <property type="component" value="Chromosome 1"/>
</dbReference>
<feature type="compositionally biased region" description="Basic and acidic residues" evidence="1">
    <location>
        <begin position="60"/>
        <end position="71"/>
    </location>
</feature>
<proteinExistence type="predicted"/>
<dbReference type="AlphaFoldDB" id="K3VII5"/>
<comment type="caution">
    <text evidence="2">The sequence shown here is derived from an EMBL/GenBank/DDBJ whole genome shotgun (WGS) entry which is preliminary data.</text>
</comment>
<keyword evidence="3" id="KW-1185">Reference proteome</keyword>
<feature type="region of interest" description="Disordered" evidence="1">
    <location>
        <begin position="1"/>
        <end position="48"/>
    </location>
</feature>
<reference evidence="2 3" key="1">
    <citation type="journal article" date="2012" name="PLoS Pathog.">
        <title>Comparative pathogenomics reveals horizontally acquired novel virulence genes in fungi infecting cereal hosts.</title>
        <authorList>
            <person name="Gardiner D.M."/>
            <person name="McDonald M.C."/>
            <person name="Covarelli L."/>
            <person name="Solomon P.S."/>
            <person name="Rusu A.G."/>
            <person name="Marshall M."/>
            <person name="Kazan K."/>
            <person name="Chakraborty S."/>
            <person name="McDonald B.A."/>
            <person name="Manners J.M."/>
        </authorList>
    </citation>
    <scope>NUCLEOTIDE SEQUENCE [LARGE SCALE GENOMIC DNA]</scope>
    <source>
        <strain evidence="2 3">CS3096</strain>
    </source>
</reference>
<dbReference type="EMBL" id="AFNW01000186">
    <property type="protein sequence ID" value="EKJ72978.1"/>
    <property type="molecule type" value="Genomic_DNA"/>
</dbReference>
<dbReference type="KEGG" id="fpu:FPSE_06874"/>
<accession>K3VII5</accession>
<evidence type="ECO:0000256" key="1">
    <source>
        <dbReference type="SAM" id="MobiDB-lite"/>
    </source>
</evidence>
<sequence length="204" mass="23276">MANLYSFPEQTQRRPRPSLTPSSDPQTQGAQVRQSISEPTFSPTGLLGDRYDLLRQEMEERSRAATQRPRDSPFNGGLLGALDEYENRQMEVPRGQRTSSDTWGVAAGLSRTPSRRSYRGFDDLQYPNRPRRTSNGCHSATSAGYVIHGTTKTTLMAWDEWSWRGSLYSPAFIDPRGELEKFMEHFHVAEQKPFDGLIIMYAFY</sequence>
<evidence type="ECO:0000313" key="2">
    <source>
        <dbReference type="EMBL" id="EKJ72978.1"/>
    </source>
</evidence>